<evidence type="ECO:0000313" key="3">
    <source>
        <dbReference type="Proteomes" id="UP000410492"/>
    </source>
</evidence>
<name>A0A653BYT5_CALMS</name>
<dbReference type="AlphaFoldDB" id="A0A653BYT5"/>
<sequence length="78" mass="8806">MKTIKHTVILFAQIFHPYAPQKKGEGVIPNNKHPHRRETGVARPIPKGGEASQRATTLELPHAEANAEILKLRFHRPQ</sequence>
<accession>A0A653BYT5</accession>
<dbReference type="Proteomes" id="UP000410492">
    <property type="component" value="Unassembled WGS sequence"/>
</dbReference>
<organism evidence="2 3">
    <name type="scientific">Callosobruchus maculatus</name>
    <name type="common">Southern cowpea weevil</name>
    <name type="synonym">Pulse bruchid</name>
    <dbReference type="NCBI Taxonomy" id="64391"/>
    <lineage>
        <taxon>Eukaryota</taxon>
        <taxon>Metazoa</taxon>
        <taxon>Ecdysozoa</taxon>
        <taxon>Arthropoda</taxon>
        <taxon>Hexapoda</taxon>
        <taxon>Insecta</taxon>
        <taxon>Pterygota</taxon>
        <taxon>Neoptera</taxon>
        <taxon>Endopterygota</taxon>
        <taxon>Coleoptera</taxon>
        <taxon>Polyphaga</taxon>
        <taxon>Cucujiformia</taxon>
        <taxon>Chrysomeloidea</taxon>
        <taxon>Chrysomelidae</taxon>
        <taxon>Bruchinae</taxon>
        <taxon>Bruchini</taxon>
        <taxon>Callosobruchus</taxon>
    </lineage>
</organism>
<keyword evidence="3" id="KW-1185">Reference proteome</keyword>
<evidence type="ECO:0000256" key="1">
    <source>
        <dbReference type="SAM" id="MobiDB-lite"/>
    </source>
</evidence>
<feature type="region of interest" description="Disordered" evidence="1">
    <location>
        <begin position="21"/>
        <end position="51"/>
    </location>
</feature>
<proteinExistence type="predicted"/>
<reference evidence="2 3" key="1">
    <citation type="submission" date="2019-01" db="EMBL/GenBank/DDBJ databases">
        <authorList>
            <person name="Sayadi A."/>
        </authorList>
    </citation>
    <scope>NUCLEOTIDE SEQUENCE [LARGE SCALE GENOMIC DNA]</scope>
</reference>
<protein>
    <submittedName>
        <fullName evidence="2">Uncharacterized protein</fullName>
    </submittedName>
</protein>
<gene>
    <name evidence="2" type="ORF">CALMAC_LOCUS4833</name>
</gene>
<evidence type="ECO:0000313" key="2">
    <source>
        <dbReference type="EMBL" id="VEN40782.1"/>
    </source>
</evidence>
<dbReference type="EMBL" id="CAACVG010006653">
    <property type="protein sequence ID" value="VEN40782.1"/>
    <property type="molecule type" value="Genomic_DNA"/>
</dbReference>